<comment type="caution">
    <text evidence="2">The sequence shown here is derived from an EMBL/GenBank/DDBJ whole genome shotgun (WGS) entry which is preliminary data.</text>
</comment>
<protein>
    <submittedName>
        <fullName evidence="2">Uncharacterized protein</fullName>
    </submittedName>
</protein>
<keyword evidence="1" id="KW-1133">Transmembrane helix</keyword>
<reference evidence="2" key="1">
    <citation type="journal article" date="2021" name="PeerJ">
        <title>Extensive microbial diversity within the chicken gut microbiome revealed by metagenomics and culture.</title>
        <authorList>
            <person name="Gilroy R."/>
            <person name="Ravi A."/>
            <person name="Getino M."/>
            <person name="Pursley I."/>
            <person name="Horton D.L."/>
            <person name="Alikhan N.F."/>
            <person name="Baker D."/>
            <person name="Gharbi K."/>
            <person name="Hall N."/>
            <person name="Watson M."/>
            <person name="Adriaenssens E.M."/>
            <person name="Foster-Nyarko E."/>
            <person name="Jarju S."/>
            <person name="Secka A."/>
            <person name="Antonio M."/>
            <person name="Oren A."/>
            <person name="Chaudhuri R.R."/>
            <person name="La Ragione R."/>
            <person name="Hildebrand F."/>
            <person name="Pallen M.J."/>
        </authorList>
    </citation>
    <scope>NUCLEOTIDE SEQUENCE</scope>
    <source>
        <strain evidence="2">CHK195-6426</strain>
    </source>
</reference>
<dbReference type="EMBL" id="DXGH01000030">
    <property type="protein sequence ID" value="HIW81012.1"/>
    <property type="molecule type" value="Genomic_DNA"/>
</dbReference>
<sequence>MEKGKYGIRLCFYTVSAFILAYLGYSTVLFLLAGVVLLAEKNEWATRQIIQAICLCVARNLVSAVLGVFDFLYEIPIISHIWGVADGLVEALVSIFVLVFCIVGVLKNLKGNDADIIGARKFADWAYGIVKAQPQQ</sequence>
<evidence type="ECO:0000313" key="3">
    <source>
        <dbReference type="Proteomes" id="UP000824265"/>
    </source>
</evidence>
<feature type="transmembrane region" description="Helical" evidence="1">
    <location>
        <begin position="12"/>
        <end position="37"/>
    </location>
</feature>
<accession>A0A9D1UAU6</accession>
<proteinExistence type="predicted"/>
<name>A0A9D1UAU6_9FIRM</name>
<keyword evidence="1" id="KW-0812">Transmembrane</keyword>
<gene>
    <name evidence="2" type="ORF">H9742_05690</name>
</gene>
<dbReference type="AlphaFoldDB" id="A0A9D1UAU6"/>
<reference evidence="2" key="2">
    <citation type="submission" date="2021-04" db="EMBL/GenBank/DDBJ databases">
        <authorList>
            <person name="Gilroy R."/>
        </authorList>
    </citation>
    <scope>NUCLEOTIDE SEQUENCE</scope>
    <source>
        <strain evidence="2">CHK195-6426</strain>
    </source>
</reference>
<dbReference type="Proteomes" id="UP000824265">
    <property type="component" value="Unassembled WGS sequence"/>
</dbReference>
<evidence type="ECO:0000313" key="2">
    <source>
        <dbReference type="EMBL" id="HIW81012.1"/>
    </source>
</evidence>
<feature type="transmembrane region" description="Helical" evidence="1">
    <location>
        <begin position="49"/>
        <end position="69"/>
    </location>
</feature>
<keyword evidence="1" id="KW-0472">Membrane</keyword>
<evidence type="ECO:0000256" key="1">
    <source>
        <dbReference type="SAM" id="Phobius"/>
    </source>
</evidence>
<organism evidence="2 3">
    <name type="scientific">Candidatus Acetatifactor stercoripullorum</name>
    <dbReference type="NCBI Taxonomy" id="2838414"/>
    <lineage>
        <taxon>Bacteria</taxon>
        <taxon>Bacillati</taxon>
        <taxon>Bacillota</taxon>
        <taxon>Clostridia</taxon>
        <taxon>Lachnospirales</taxon>
        <taxon>Lachnospiraceae</taxon>
        <taxon>Acetatifactor</taxon>
    </lineage>
</organism>
<feature type="transmembrane region" description="Helical" evidence="1">
    <location>
        <begin position="81"/>
        <end position="106"/>
    </location>
</feature>